<evidence type="ECO:0000256" key="9">
    <source>
        <dbReference type="ARBA" id="ARBA00023125"/>
    </source>
</evidence>
<proteinExistence type="inferred from homology"/>
<evidence type="ECO:0000256" key="7">
    <source>
        <dbReference type="ARBA" id="ARBA00022840"/>
    </source>
</evidence>
<dbReference type="InterPro" id="IPR027417">
    <property type="entry name" value="P-loop_NTPase"/>
</dbReference>
<keyword evidence="2" id="KW-0963">Cytoplasm</keyword>
<evidence type="ECO:0000313" key="15">
    <source>
        <dbReference type="Proteomes" id="UP001597083"/>
    </source>
</evidence>
<evidence type="ECO:0000256" key="13">
    <source>
        <dbReference type="ARBA" id="ARBA00042156"/>
    </source>
</evidence>
<dbReference type="Proteomes" id="UP001597083">
    <property type="component" value="Unassembled WGS sequence"/>
</dbReference>
<organism evidence="14 15">
    <name type="scientific">Actinomadura adrarensis</name>
    <dbReference type="NCBI Taxonomy" id="1819600"/>
    <lineage>
        <taxon>Bacteria</taxon>
        <taxon>Bacillati</taxon>
        <taxon>Actinomycetota</taxon>
        <taxon>Actinomycetes</taxon>
        <taxon>Streptosporangiales</taxon>
        <taxon>Thermomonosporaceae</taxon>
        <taxon>Actinomadura</taxon>
    </lineage>
</organism>
<keyword evidence="5" id="KW-0227">DNA damage</keyword>
<dbReference type="SUPFAM" id="SSF52540">
    <property type="entry name" value="P-loop containing nucleoside triphosphate hydrolases"/>
    <property type="match status" value="1"/>
</dbReference>
<evidence type="ECO:0000256" key="8">
    <source>
        <dbReference type="ARBA" id="ARBA00022881"/>
    </source>
</evidence>
<keyword evidence="8" id="KW-0267">Excision nuclease</keyword>
<dbReference type="Gene3D" id="1.20.1580.10">
    <property type="entry name" value="ABC transporter ATPase like domain"/>
    <property type="match status" value="1"/>
</dbReference>
<dbReference type="PANTHER" id="PTHR43152:SF1">
    <property type="entry name" value="UVRA PROTEIN"/>
    <property type="match status" value="1"/>
</dbReference>
<dbReference type="PANTHER" id="PTHR43152">
    <property type="entry name" value="UVRABC SYSTEM PROTEIN A"/>
    <property type="match status" value="1"/>
</dbReference>
<accession>A0ABW3CFW4</accession>
<evidence type="ECO:0000256" key="3">
    <source>
        <dbReference type="ARBA" id="ARBA00022737"/>
    </source>
</evidence>
<evidence type="ECO:0000256" key="10">
    <source>
        <dbReference type="ARBA" id="ARBA00023204"/>
    </source>
</evidence>
<keyword evidence="6" id="KW-0228">DNA excision</keyword>
<dbReference type="Gene3D" id="3.40.50.300">
    <property type="entry name" value="P-loop containing nucleotide triphosphate hydrolases"/>
    <property type="match status" value="1"/>
</dbReference>
<evidence type="ECO:0000256" key="1">
    <source>
        <dbReference type="ARBA" id="ARBA00004496"/>
    </source>
</evidence>
<evidence type="ECO:0000256" key="12">
    <source>
        <dbReference type="ARBA" id="ARBA00039316"/>
    </source>
</evidence>
<keyword evidence="15" id="KW-1185">Reference proteome</keyword>
<keyword evidence="9" id="KW-0238">DNA-binding</keyword>
<evidence type="ECO:0000256" key="5">
    <source>
        <dbReference type="ARBA" id="ARBA00022763"/>
    </source>
</evidence>
<reference evidence="15" key="1">
    <citation type="journal article" date="2019" name="Int. J. Syst. Evol. Microbiol.">
        <title>The Global Catalogue of Microorganisms (GCM) 10K type strain sequencing project: providing services to taxonomists for standard genome sequencing and annotation.</title>
        <authorList>
            <consortium name="The Broad Institute Genomics Platform"/>
            <consortium name="The Broad Institute Genome Sequencing Center for Infectious Disease"/>
            <person name="Wu L."/>
            <person name="Ma J."/>
        </authorList>
    </citation>
    <scope>NUCLEOTIDE SEQUENCE [LARGE SCALE GENOMIC DNA]</scope>
    <source>
        <strain evidence="15">JCM 31696</strain>
    </source>
</reference>
<feature type="non-terminal residue" evidence="14">
    <location>
        <position position="1"/>
    </location>
</feature>
<comment type="similarity">
    <text evidence="11">Belongs to the ABC transporter superfamily. UvrA family.</text>
</comment>
<evidence type="ECO:0000256" key="6">
    <source>
        <dbReference type="ARBA" id="ARBA00022769"/>
    </source>
</evidence>
<keyword evidence="3" id="KW-0677">Repeat</keyword>
<comment type="subcellular location">
    <subcellularLocation>
        <location evidence="1">Cytoplasm</location>
    </subcellularLocation>
</comment>
<comment type="caution">
    <text evidence="14">The sequence shown here is derived from an EMBL/GenBank/DDBJ whole genome shotgun (WGS) entry which is preliminary data.</text>
</comment>
<keyword evidence="7" id="KW-0067">ATP-binding</keyword>
<keyword evidence="10" id="KW-0234">DNA repair</keyword>
<dbReference type="EMBL" id="JBHTIR010001477">
    <property type="protein sequence ID" value="MFD0852603.1"/>
    <property type="molecule type" value="Genomic_DNA"/>
</dbReference>
<evidence type="ECO:0000313" key="14">
    <source>
        <dbReference type="EMBL" id="MFD0852603.1"/>
    </source>
</evidence>
<evidence type="ECO:0000256" key="2">
    <source>
        <dbReference type="ARBA" id="ARBA00022490"/>
    </source>
</evidence>
<gene>
    <name evidence="14" type="ORF">ACFQ07_10230</name>
</gene>
<name>A0ABW3CFW4_9ACTN</name>
<sequence length="120" mass="12458">QRLKLASAIQRGAASRKAGLVVLDEPVSGLHPSDIQRMVDALDVLLDSGNTVVIAEHDIPVAASADWVIDLGPGAGPDGGTVVAEGTPDTVAKADTPTARYFRRYAAGLPLLEAKEGTHH</sequence>
<evidence type="ECO:0000256" key="11">
    <source>
        <dbReference type="ARBA" id="ARBA00038000"/>
    </source>
</evidence>
<keyword evidence="4" id="KW-0547">Nucleotide-binding</keyword>
<evidence type="ECO:0000256" key="4">
    <source>
        <dbReference type="ARBA" id="ARBA00022741"/>
    </source>
</evidence>
<protein>
    <recommendedName>
        <fullName evidence="12">UvrABC system protein A</fullName>
    </recommendedName>
    <alternativeName>
        <fullName evidence="13">Excinuclease ABC subunit A</fullName>
    </alternativeName>
</protein>